<gene>
    <name evidence="2" type="ORF">GCM10007216_14790</name>
</gene>
<accession>A0ABQ1NUI4</accession>
<feature type="transmembrane region" description="Helical" evidence="1">
    <location>
        <begin position="68"/>
        <end position="98"/>
    </location>
</feature>
<evidence type="ECO:0000256" key="1">
    <source>
        <dbReference type="SAM" id="Phobius"/>
    </source>
</evidence>
<organism evidence="2 3">
    <name type="scientific">Thalassobacillus devorans</name>
    <dbReference type="NCBI Taxonomy" id="279813"/>
    <lineage>
        <taxon>Bacteria</taxon>
        <taxon>Bacillati</taxon>
        <taxon>Bacillota</taxon>
        <taxon>Bacilli</taxon>
        <taxon>Bacillales</taxon>
        <taxon>Bacillaceae</taxon>
        <taxon>Thalassobacillus</taxon>
    </lineage>
</organism>
<dbReference type="EMBL" id="BMCJ01000002">
    <property type="protein sequence ID" value="GGC85130.1"/>
    <property type="molecule type" value="Genomic_DNA"/>
</dbReference>
<comment type="caution">
    <text evidence="2">The sequence shown here is derived from an EMBL/GenBank/DDBJ whole genome shotgun (WGS) entry which is preliminary data.</text>
</comment>
<reference evidence="3" key="1">
    <citation type="journal article" date="2019" name="Int. J. Syst. Evol. Microbiol.">
        <title>The Global Catalogue of Microorganisms (GCM) 10K type strain sequencing project: providing services to taxonomists for standard genome sequencing and annotation.</title>
        <authorList>
            <consortium name="The Broad Institute Genomics Platform"/>
            <consortium name="The Broad Institute Genome Sequencing Center for Infectious Disease"/>
            <person name="Wu L."/>
            <person name="Ma J."/>
        </authorList>
    </citation>
    <scope>NUCLEOTIDE SEQUENCE [LARGE SCALE GENOMIC DNA]</scope>
    <source>
        <strain evidence="3">CCM 7282</strain>
    </source>
</reference>
<keyword evidence="3" id="KW-1185">Reference proteome</keyword>
<name>A0ABQ1NUI4_9BACI</name>
<dbReference type="Proteomes" id="UP000619534">
    <property type="component" value="Unassembled WGS sequence"/>
</dbReference>
<feature type="transmembrane region" description="Helical" evidence="1">
    <location>
        <begin position="43"/>
        <end position="62"/>
    </location>
</feature>
<evidence type="ECO:0000313" key="2">
    <source>
        <dbReference type="EMBL" id="GGC85130.1"/>
    </source>
</evidence>
<keyword evidence="1" id="KW-0472">Membrane</keyword>
<sequence>MGIFPSTIALFSTTRLWLKGDLDQPLWPHFHQTFKREFMRVNGLGWIYLAVGLFIALNIYLVSQLQGFFSLLCMFALLLSLVMYLFSFLYFFSYYVHFRQSFRGYLIQPFIIMLISFKQNLMIGIGLSIVGYLLYNLPGLIPFAVGVMPAFWIMKVSLNRFKHLYWHQPEVEGGVSK</sequence>
<proteinExistence type="predicted"/>
<evidence type="ECO:0000313" key="3">
    <source>
        <dbReference type="Proteomes" id="UP000619534"/>
    </source>
</evidence>
<evidence type="ECO:0008006" key="4">
    <source>
        <dbReference type="Google" id="ProtNLM"/>
    </source>
</evidence>
<feature type="transmembrane region" description="Helical" evidence="1">
    <location>
        <begin position="110"/>
        <end position="134"/>
    </location>
</feature>
<dbReference type="Pfam" id="PF04854">
    <property type="entry name" value="DUF624"/>
    <property type="match status" value="1"/>
</dbReference>
<dbReference type="InterPro" id="IPR006938">
    <property type="entry name" value="DUF624"/>
</dbReference>
<keyword evidence="1" id="KW-0812">Transmembrane</keyword>
<feature type="transmembrane region" description="Helical" evidence="1">
    <location>
        <begin position="140"/>
        <end position="158"/>
    </location>
</feature>
<keyword evidence="1" id="KW-1133">Transmembrane helix</keyword>
<protein>
    <recommendedName>
        <fullName evidence="4">DUF624 domain-containing protein</fullName>
    </recommendedName>
</protein>